<dbReference type="PANTHER" id="PTHR43761:SF1">
    <property type="entry name" value="D-ISOMER SPECIFIC 2-HYDROXYACID DEHYDROGENASE CATALYTIC DOMAIN-CONTAINING PROTEIN-RELATED"/>
    <property type="match status" value="1"/>
</dbReference>
<dbReference type="FunFam" id="3.40.50.720:FF:000203">
    <property type="entry name" value="D-3-phosphoglycerate dehydrogenase (SerA)"/>
    <property type="match status" value="1"/>
</dbReference>
<evidence type="ECO:0000313" key="8">
    <source>
        <dbReference type="Proteomes" id="UP000245202"/>
    </source>
</evidence>
<keyword evidence="3" id="KW-0520">NAD</keyword>
<dbReference type="PROSITE" id="PS00671">
    <property type="entry name" value="D_2_HYDROXYACID_DH_3"/>
    <property type="match status" value="1"/>
</dbReference>
<dbReference type="GO" id="GO:0003714">
    <property type="term" value="F:transcription corepressor activity"/>
    <property type="evidence" value="ECO:0007669"/>
    <property type="project" value="InterPro"/>
</dbReference>
<feature type="domain" description="D-isomer specific 2-hydroxyacid dehydrogenase NAD-binding" evidence="6">
    <location>
        <begin position="108"/>
        <end position="283"/>
    </location>
</feature>
<evidence type="ECO:0000256" key="3">
    <source>
        <dbReference type="ARBA" id="ARBA00023027"/>
    </source>
</evidence>
<dbReference type="Pfam" id="PF02826">
    <property type="entry name" value="2-Hacid_dh_C"/>
    <property type="match status" value="1"/>
</dbReference>
<dbReference type="GO" id="GO:0051287">
    <property type="term" value="F:NAD binding"/>
    <property type="evidence" value="ECO:0007669"/>
    <property type="project" value="InterPro"/>
</dbReference>
<dbReference type="RefSeq" id="WP_108991085.1">
    <property type="nucleotide sequence ID" value="NZ_BDQX01000011.1"/>
</dbReference>
<dbReference type="Pfam" id="PF00389">
    <property type="entry name" value="2-Hacid_dh"/>
    <property type="match status" value="1"/>
</dbReference>
<dbReference type="GO" id="GO:0016616">
    <property type="term" value="F:oxidoreductase activity, acting on the CH-OH group of donors, NAD or NADP as acceptor"/>
    <property type="evidence" value="ECO:0007669"/>
    <property type="project" value="InterPro"/>
</dbReference>
<keyword evidence="2 4" id="KW-0560">Oxidoreductase</keyword>
<dbReference type="InterPro" id="IPR029753">
    <property type="entry name" value="D-isomer_DH_CS"/>
</dbReference>
<dbReference type="SUPFAM" id="SSF51735">
    <property type="entry name" value="NAD(P)-binding Rossmann-fold domains"/>
    <property type="match status" value="1"/>
</dbReference>
<dbReference type="AlphaFoldDB" id="A0A2R5EQA6"/>
<dbReference type="InterPro" id="IPR006139">
    <property type="entry name" value="D-isomer_2_OHA_DH_cat_dom"/>
</dbReference>
<dbReference type="Gene3D" id="3.40.50.720">
    <property type="entry name" value="NAD(P)-binding Rossmann-like Domain"/>
    <property type="match status" value="2"/>
</dbReference>
<dbReference type="EMBL" id="BDQX01000011">
    <property type="protein sequence ID" value="GBG05611.1"/>
    <property type="molecule type" value="Genomic_DNA"/>
</dbReference>
<keyword evidence="8" id="KW-1185">Reference proteome</keyword>
<feature type="domain" description="D-isomer specific 2-hydroxyacid dehydrogenase catalytic" evidence="5">
    <location>
        <begin position="16"/>
        <end position="315"/>
    </location>
</feature>
<dbReference type="InterPro" id="IPR006140">
    <property type="entry name" value="D-isomer_DH_NAD-bd"/>
</dbReference>
<reference evidence="7 8" key="1">
    <citation type="submission" date="2017-08" db="EMBL/GenBank/DDBJ databases">
        <title>Substantial Increase in Enzyme Production by Combined Drug-Resistance Mutations in Paenibacillus agaridevorans.</title>
        <authorList>
            <person name="Tanaka Y."/>
            <person name="Funane K."/>
            <person name="Hosaka T."/>
            <person name="Shiwa Y."/>
            <person name="Fujita N."/>
            <person name="Miyazaki T."/>
            <person name="Yoshikawa H."/>
            <person name="Murakami K."/>
            <person name="Kasahara K."/>
            <person name="Inaoka T."/>
            <person name="Hiraga Y."/>
            <person name="Ochi K."/>
        </authorList>
    </citation>
    <scope>NUCLEOTIDE SEQUENCE [LARGE SCALE GENOMIC DNA]</scope>
    <source>
        <strain evidence="7 8">T-3040</strain>
    </source>
</reference>
<sequence length="323" mass="35671">MKAVITPHGFPNVNQEKALLAEIGVELEEIKSLDPQEIGELSRDAEVLFVQYAKITKDTIVQLEKCKVIIRYGIGVDNVDLEAAAAKGIYVCNVPHYCGDEVADHTFCLMLAAARKLVSVSRQVQDGNWDFINQRPIYSLAGHVLGLIGCGYIAQKVAVRAQAFGMQVVAYDPWLRQDLADKLNIKLVELEQLCAQSDYISLHIPLTSNTHHYVDARLMAMMKTGVVLINTARGGLIDEQAAKQALESGHVGMICLDVLEEEPPQDNHPLIDAPQAIITPHMAYYSEASLPRLQKLAAEEAVRVLRGEPPLAPVNDKWMSKQN</sequence>
<organism evidence="7 8">
    <name type="scientific">Paenibacillus agaridevorans</name>
    <dbReference type="NCBI Taxonomy" id="171404"/>
    <lineage>
        <taxon>Bacteria</taxon>
        <taxon>Bacillati</taxon>
        <taxon>Bacillota</taxon>
        <taxon>Bacilli</taxon>
        <taxon>Bacillales</taxon>
        <taxon>Paenibacillaceae</taxon>
        <taxon>Paenibacillus</taxon>
    </lineage>
</organism>
<dbReference type="PANTHER" id="PTHR43761">
    <property type="entry name" value="D-ISOMER SPECIFIC 2-HYDROXYACID DEHYDROGENASE FAMILY PROTEIN (AFU_ORTHOLOGUE AFUA_1G13630)"/>
    <property type="match status" value="1"/>
</dbReference>
<dbReference type="InterPro" id="IPR050418">
    <property type="entry name" value="D-iso_2-hydroxyacid_DH_PdxB"/>
</dbReference>
<evidence type="ECO:0000256" key="2">
    <source>
        <dbReference type="ARBA" id="ARBA00023002"/>
    </source>
</evidence>
<dbReference type="CDD" id="cd05299">
    <property type="entry name" value="CtBP_dh"/>
    <property type="match status" value="1"/>
</dbReference>
<proteinExistence type="inferred from homology"/>
<evidence type="ECO:0000259" key="6">
    <source>
        <dbReference type="Pfam" id="PF02826"/>
    </source>
</evidence>
<evidence type="ECO:0000313" key="7">
    <source>
        <dbReference type="EMBL" id="GBG05611.1"/>
    </source>
</evidence>
<dbReference type="Proteomes" id="UP000245202">
    <property type="component" value="Unassembled WGS sequence"/>
</dbReference>
<gene>
    <name evidence="7" type="ORF">PAT3040_00095</name>
</gene>
<dbReference type="InterPro" id="IPR043322">
    <property type="entry name" value="CtBP"/>
</dbReference>
<dbReference type="InterPro" id="IPR036291">
    <property type="entry name" value="NAD(P)-bd_dom_sf"/>
</dbReference>
<name>A0A2R5EQA6_9BACL</name>
<evidence type="ECO:0000256" key="4">
    <source>
        <dbReference type="RuleBase" id="RU003719"/>
    </source>
</evidence>
<accession>A0A2R5EQA6</accession>
<comment type="similarity">
    <text evidence="1 4">Belongs to the D-isomer specific 2-hydroxyacid dehydrogenase family.</text>
</comment>
<dbReference type="SUPFAM" id="SSF52283">
    <property type="entry name" value="Formate/glycerate dehydrogenase catalytic domain-like"/>
    <property type="match status" value="1"/>
</dbReference>
<comment type="caution">
    <text evidence="7">The sequence shown here is derived from an EMBL/GenBank/DDBJ whole genome shotgun (WGS) entry which is preliminary data.</text>
</comment>
<evidence type="ECO:0000256" key="1">
    <source>
        <dbReference type="ARBA" id="ARBA00005854"/>
    </source>
</evidence>
<evidence type="ECO:0000259" key="5">
    <source>
        <dbReference type="Pfam" id="PF00389"/>
    </source>
</evidence>
<protein>
    <submittedName>
        <fullName evidence="7">2-hydroxyacid dehydrogenase</fullName>
    </submittedName>
</protein>